<evidence type="ECO:0000313" key="2">
    <source>
        <dbReference type="EMBL" id="CCC94208.1"/>
    </source>
</evidence>
<sequence>MGCGNSKVKETTTTDQSADNEAAQVTRSTPPTTSPAVVEDPAGTGDQDKPATSELRRNSEAPPAKPQPNSAVQDALRVAGVSTAKTVPLPVPEVNGAERNSTVSDANAGKNISMGKKPFPLQNVDDGDMPLVLPKGEWVLTEGTPFYYSDAENLYFHPPSCQFYDPTNEMWYDPEHDEWYRDE</sequence>
<name>G0UXU1_TRYCI</name>
<accession>G0UXU1</accession>
<gene>
    <name evidence="2" type="ORF">TCIL3000_10_9860</name>
</gene>
<dbReference type="VEuPathDB" id="TriTrypDB:TcIL3000_10_9860"/>
<proteinExistence type="predicted"/>
<dbReference type="EMBL" id="HE575323">
    <property type="protein sequence ID" value="CCC94208.1"/>
    <property type="molecule type" value="Genomic_DNA"/>
</dbReference>
<evidence type="ECO:0008006" key="3">
    <source>
        <dbReference type="Google" id="ProtNLM"/>
    </source>
</evidence>
<feature type="region of interest" description="Disordered" evidence="1">
    <location>
        <begin position="1"/>
        <end position="121"/>
    </location>
</feature>
<organism evidence="2">
    <name type="scientific">Trypanosoma congolense (strain IL3000)</name>
    <dbReference type="NCBI Taxonomy" id="1068625"/>
    <lineage>
        <taxon>Eukaryota</taxon>
        <taxon>Discoba</taxon>
        <taxon>Euglenozoa</taxon>
        <taxon>Kinetoplastea</taxon>
        <taxon>Metakinetoplastina</taxon>
        <taxon>Trypanosomatida</taxon>
        <taxon>Trypanosomatidae</taxon>
        <taxon>Trypanosoma</taxon>
        <taxon>Nannomonas</taxon>
    </lineage>
</organism>
<feature type="compositionally biased region" description="Polar residues" evidence="1">
    <location>
        <begin position="13"/>
        <end position="35"/>
    </location>
</feature>
<reference evidence="2" key="1">
    <citation type="journal article" date="2012" name="Proc. Natl. Acad. Sci. U.S.A.">
        <title>Antigenic diversity is generated by distinct evolutionary mechanisms in African trypanosome species.</title>
        <authorList>
            <person name="Jackson A.P."/>
            <person name="Berry A."/>
            <person name="Aslett M."/>
            <person name="Allison H.C."/>
            <person name="Burton P."/>
            <person name="Vavrova-Anderson J."/>
            <person name="Brown R."/>
            <person name="Browne H."/>
            <person name="Corton N."/>
            <person name="Hauser H."/>
            <person name="Gamble J."/>
            <person name="Gilderthorp R."/>
            <person name="Marcello L."/>
            <person name="McQuillan J."/>
            <person name="Otto T.D."/>
            <person name="Quail M.A."/>
            <person name="Sanders M.J."/>
            <person name="van Tonder A."/>
            <person name="Ginger M.L."/>
            <person name="Field M.C."/>
            <person name="Barry J.D."/>
            <person name="Hertz-Fowler C."/>
            <person name="Berriman M."/>
        </authorList>
    </citation>
    <scope>NUCLEOTIDE SEQUENCE</scope>
    <source>
        <strain evidence="2">IL3000</strain>
    </source>
</reference>
<evidence type="ECO:0000256" key="1">
    <source>
        <dbReference type="SAM" id="MobiDB-lite"/>
    </source>
</evidence>
<protein>
    <recommendedName>
        <fullName evidence="3">OCRE domain-containing protein</fullName>
    </recommendedName>
</protein>
<feature type="compositionally biased region" description="Basic and acidic residues" evidence="1">
    <location>
        <begin position="46"/>
        <end position="59"/>
    </location>
</feature>
<dbReference type="AlphaFoldDB" id="G0UXU1"/>